<accession>A0AAV5M1H8</accession>
<evidence type="ECO:0000313" key="2">
    <source>
        <dbReference type="EMBL" id="GKV43303.1"/>
    </source>
</evidence>
<dbReference type="Proteomes" id="UP001054252">
    <property type="component" value="Unassembled WGS sequence"/>
</dbReference>
<proteinExistence type="predicted"/>
<feature type="region of interest" description="Disordered" evidence="1">
    <location>
        <begin position="43"/>
        <end position="62"/>
    </location>
</feature>
<organism evidence="2 3">
    <name type="scientific">Rubroshorea leprosula</name>
    <dbReference type="NCBI Taxonomy" id="152421"/>
    <lineage>
        <taxon>Eukaryota</taxon>
        <taxon>Viridiplantae</taxon>
        <taxon>Streptophyta</taxon>
        <taxon>Embryophyta</taxon>
        <taxon>Tracheophyta</taxon>
        <taxon>Spermatophyta</taxon>
        <taxon>Magnoliopsida</taxon>
        <taxon>eudicotyledons</taxon>
        <taxon>Gunneridae</taxon>
        <taxon>Pentapetalae</taxon>
        <taxon>rosids</taxon>
        <taxon>malvids</taxon>
        <taxon>Malvales</taxon>
        <taxon>Dipterocarpaceae</taxon>
        <taxon>Rubroshorea</taxon>
    </lineage>
</organism>
<evidence type="ECO:0000313" key="3">
    <source>
        <dbReference type="Proteomes" id="UP001054252"/>
    </source>
</evidence>
<keyword evidence="3" id="KW-1185">Reference proteome</keyword>
<comment type="caution">
    <text evidence="2">The sequence shown here is derived from an EMBL/GenBank/DDBJ whole genome shotgun (WGS) entry which is preliminary data.</text>
</comment>
<reference evidence="2 3" key="1">
    <citation type="journal article" date="2021" name="Commun. Biol.">
        <title>The genome of Shorea leprosula (Dipterocarpaceae) highlights the ecological relevance of drought in aseasonal tropical rainforests.</title>
        <authorList>
            <person name="Ng K.K.S."/>
            <person name="Kobayashi M.J."/>
            <person name="Fawcett J.A."/>
            <person name="Hatakeyama M."/>
            <person name="Paape T."/>
            <person name="Ng C.H."/>
            <person name="Ang C.C."/>
            <person name="Tnah L.H."/>
            <person name="Lee C.T."/>
            <person name="Nishiyama T."/>
            <person name="Sese J."/>
            <person name="O'Brien M.J."/>
            <person name="Copetti D."/>
            <person name="Mohd Noor M.I."/>
            <person name="Ong R.C."/>
            <person name="Putra M."/>
            <person name="Sireger I.Z."/>
            <person name="Indrioko S."/>
            <person name="Kosugi Y."/>
            <person name="Izuno A."/>
            <person name="Isagi Y."/>
            <person name="Lee S.L."/>
            <person name="Shimizu K.K."/>
        </authorList>
    </citation>
    <scope>NUCLEOTIDE SEQUENCE [LARGE SCALE GENOMIC DNA]</scope>
    <source>
        <strain evidence="2">214</strain>
    </source>
</reference>
<dbReference type="EMBL" id="BPVZ01000167">
    <property type="protein sequence ID" value="GKV43303.1"/>
    <property type="molecule type" value="Genomic_DNA"/>
</dbReference>
<gene>
    <name evidence="2" type="ORF">SLEP1_g50611</name>
</gene>
<name>A0AAV5M1H8_9ROSI</name>
<sequence>MLEIDFNDSSRMYGRLWSNFFEHLKLNTVALYYAARKLLGKAAAIPPPSPSVNMRRGQSGKV</sequence>
<evidence type="ECO:0000256" key="1">
    <source>
        <dbReference type="SAM" id="MobiDB-lite"/>
    </source>
</evidence>
<protein>
    <submittedName>
        <fullName evidence="2">Uncharacterized protein</fullName>
    </submittedName>
</protein>
<dbReference type="AlphaFoldDB" id="A0AAV5M1H8"/>